<evidence type="ECO:0000313" key="6">
    <source>
        <dbReference type="EMBL" id="KAH7115907.1"/>
    </source>
</evidence>
<dbReference type="InterPro" id="IPR002401">
    <property type="entry name" value="Cyt_P450_E_grp-I"/>
</dbReference>
<keyword evidence="7" id="KW-1185">Reference proteome</keyword>
<evidence type="ECO:0000256" key="2">
    <source>
        <dbReference type="ARBA" id="ARBA00022617"/>
    </source>
</evidence>
<evidence type="ECO:0000313" key="7">
    <source>
        <dbReference type="Proteomes" id="UP000700596"/>
    </source>
</evidence>
<comment type="cofactor">
    <cofactor evidence="5">
        <name>heme</name>
        <dbReference type="ChEBI" id="CHEBI:30413"/>
    </cofactor>
</comment>
<dbReference type="PANTHER" id="PTHR24304">
    <property type="entry name" value="CYTOCHROME P450 FAMILY 7"/>
    <property type="match status" value="1"/>
</dbReference>
<accession>A0A9P9IDI0</accession>
<evidence type="ECO:0000256" key="4">
    <source>
        <dbReference type="ARBA" id="ARBA00023004"/>
    </source>
</evidence>
<reference evidence="6" key="1">
    <citation type="journal article" date="2021" name="Nat. Commun.">
        <title>Genetic determinants of endophytism in the Arabidopsis root mycobiome.</title>
        <authorList>
            <person name="Mesny F."/>
            <person name="Miyauchi S."/>
            <person name="Thiergart T."/>
            <person name="Pickel B."/>
            <person name="Atanasova L."/>
            <person name="Karlsson M."/>
            <person name="Huettel B."/>
            <person name="Barry K.W."/>
            <person name="Haridas S."/>
            <person name="Chen C."/>
            <person name="Bauer D."/>
            <person name="Andreopoulos W."/>
            <person name="Pangilinan J."/>
            <person name="LaButti K."/>
            <person name="Riley R."/>
            <person name="Lipzen A."/>
            <person name="Clum A."/>
            <person name="Drula E."/>
            <person name="Henrissat B."/>
            <person name="Kohler A."/>
            <person name="Grigoriev I.V."/>
            <person name="Martin F.M."/>
            <person name="Hacquard S."/>
        </authorList>
    </citation>
    <scope>NUCLEOTIDE SEQUENCE</scope>
    <source>
        <strain evidence="6">MPI-CAGE-CH-0243</strain>
    </source>
</reference>
<comment type="similarity">
    <text evidence="1">Belongs to the cytochrome P450 family.</text>
</comment>
<sequence length="434" mass="48871">MNFNGAIERGRKHFAPSRAPFSMTVGGETIYVATSAQDVNTIWKSSAAISLDPISVDMYKQGGLLHFTTPFDLHPHAQYNIKNPKPLSPNNQVLDYHRQQNTLGPNLEEMMSNHIVPSLFKHLDFAFLKTAQELSYPTVLTHNGDDSFTISLLGLCISTFIRAETDAFWGPALLRLHPELIDAFIDWEYVNWKLLFGLPHMFSKDMLAARDTIMGCFADYFTLPREKREGASFFVTETESTMREVGFGDEEMGKFFLFHYWATVGNVYKLAFWLTAYLVQDQELVERIREEVSPAVSLDGTVDETFLQTKCSQLDALINEALRLTVTSPLGRVVMEDTVMGGKVLKKGHKIMLSIQGMHHDPSLWGPESSSLNPTRFLENPKMAKNPTFRPWGGGHSLCPGRHLARRSVMAFVAVLLKKYEVGVEGRGFPRADA</sequence>
<dbReference type="Proteomes" id="UP000700596">
    <property type="component" value="Unassembled WGS sequence"/>
</dbReference>
<keyword evidence="4 5" id="KW-0408">Iron</keyword>
<protein>
    <submittedName>
        <fullName evidence="6">Cytochrome P450</fullName>
    </submittedName>
</protein>
<gene>
    <name evidence="6" type="ORF">B0J11DRAFT_469912</name>
</gene>
<dbReference type="EMBL" id="JAGMWT010000015">
    <property type="protein sequence ID" value="KAH7115907.1"/>
    <property type="molecule type" value="Genomic_DNA"/>
</dbReference>
<dbReference type="OrthoDB" id="1470350at2759"/>
<dbReference type="SUPFAM" id="SSF48264">
    <property type="entry name" value="Cytochrome P450"/>
    <property type="match status" value="1"/>
</dbReference>
<dbReference type="CDD" id="cd11040">
    <property type="entry name" value="CYP7_CYP8-like"/>
    <property type="match status" value="1"/>
</dbReference>
<evidence type="ECO:0000256" key="1">
    <source>
        <dbReference type="ARBA" id="ARBA00010617"/>
    </source>
</evidence>
<dbReference type="InterPro" id="IPR050529">
    <property type="entry name" value="CYP450_sterol_14alpha_dmase"/>
</dbReference>
<dbReference type="PRINTS" id="PR00463">
    <property type="entry name" value="EP450I"/>
</dbReference>
<keyword evidence="3 5" id="KW-0479">Metal-binding</keyword>
<dbReference type="GO" id="GO:0005506">
    <property type="term" value="F:iron ion binding"/>
    <property type="evidence" value="ECO:0007669"/>
    <property type="project" value="InterPro"/>
</dbReference>
<dbReference type="GO" id="GO:0020037">
    <property type="term" value="F:heme binding"/>
    <property type="evidence" value="ECO:0007669"/>
    <property type="project" value="InterPro"/>
</dbReference>
<dbReference type="Gene3D" id="1.10.630.10">
    <property type="entry name" value="Cytochrome P450"/>
    <property type="match status" value="1"/>
</dbReference>
<feature type="non-terminal residue" evidence="6">
    <location>
        <position position="434"/>
    </location>
</feature>
<dbReference type="InterPro" id="IPR036396">
    <property type="entry name" value="Cyt_P450_sf"/>
</dbReference>
<dbReference type="GO" id="GO:0008395">
    <property type="term" value="F:steroid hydroxylase activity"/>
    <property type="evidence" value="ECO:0007669"/>
    <property type="project" value="TreeGrafter"/>
</dbReference>
<dbReference type="AlphaFoldDB" id="A0A9P9IDI0"/>
<dbReference type="PANTHER" id="PTHR24304:SF2">
    <property type="entry name" value="24-HYDROXYCHOLESTEROL 7-ALPHA-HYDROXYLASE"/>
    <property type="match status" value="1"/>
</dbReference>
<name>A0A9P9IDI0_9PLEO</name>
<organism evidence="6 7">
    <name type="scientific">Dendryphion nanum</name>
    <dbReference type="NCBI Taxonomy" id="256645"/>
    <lineage>
        <taxon>Eukaryota</taxon>
        <taxon>Fungi</taxon>
        <taxon>Dikarya</taxon>
        <taxon>Ascomycota</taxon>
        <taxon>Pezizomycotina</taxon>
        <taxon>Dothideomycetes</taxon>
        <taxon>Pleosporomycetidae</taxon>
        <taxon>Pleosporales</taxon>
        <taxon>Torulaceae</taxon>
        <taxon>Dendryphion</taxon>
    </lineage>
</organism>
<evidence type="ECO:0000256" key="3">
    <source>
        <dbReference type="ARBA" id="ARBA00022723"/>
    </source>
</evidence>
<dbReference type="GO" id="GO:0016705">
    <property type="term" value="F:oxidoreductase activity, acting on paired donors, with incorporation or reduction of molecular oxygen"/>
    <property type="evidence" value="ECO:0007669"/>
    <property type="project" value="InterPro"/>
</dbReference>
<dbReference type="InterPro" id="IPR001128">
    <property type="entry name" value="Cyt_P450"/>
</dbReference>
<dbReference type="Pfam" id="PF00067">
    <property type="entry name" value="p450"/>
    <property type="match status" value="1"/>
</dbReference>
<keyword evidence="2 5" id="KW-0349">Heme</keyword>
<evidence type="ECO:0000256" key="5">
    <source>
        <dbReference type="PIRSR" id="PIRSR602401-1"/>
    </source>
</evidence>
<feature type="binding site" description="axial binding residue" evidence="5">
    <location>
        <position position="399"/>
    </location>
    <ligand>
        <name>heme</name>
        <dbReference type="ChEBI" id="CHEBI:30413"/>
    </ligand>
    <ligandPart>
        <name>Fe</name>
        <dbReference type="ChEBI" id="CHEBI:18248"/>
    </ligandPart>
</feature>
<comment type="caution">
    <text evidence="6">The sequence shown here is derived from an EMBL/GenBank/DDBJ whole genome shotgun (WGS) entry which is preliminary data.</text>
</comment>
<proteinExistence type="inferred from homology"/>